<evidence type="ECO:0000313" key="10">
    <source>
        <dbReference type="EMBL" id="QIW94662.1"/>
    </source>
</evidence>
<evidence type="ECO:0000256" key="4">
    <source>
        <dbReference type="ARBA" id="ARBA00022771"/>
    </source>
</evidence>
<dbReference type="PANTHER" id="PTHR46543">
    <property type="entry name" value="ZINC FINGER CCHC DOMAIN-CONTAINING PROTEIN 7"/>
    <property type="match status" value="1"/>
</dbReference>
<dbReference type="AlphaFoldDB" id="A0A6H0XIW0"/>
<dbReference type="EMBL" id="CP051139">
    <property type="protein sequence ID" value="QIW94662.1"/>
    <property type="molecule type" value="Genomic_DNA"/>
</dbReference>
<dbReference type="GO" id="GO:0008270">
    <property type="term" value="F:zinc ion binding"/>
    <property type="evidence" value="ECO:0007669"/>
    <property type="project" value="UniProtKB-KW"/>
</dbReference>
<dbReference type="InterPro" id="IPR051644">
    <property type="entry name" value="TRAMP_AT-DNA-binding"/>
</dbReference>
<dbReference type="GO" id="GO:0071035">
    <property type="term" value="P:nuclear polyadenylation-dependent rRNA catabolic process"/>
    <property type="evidence" value="ECO:0007669"/>
    <property type="project" value="TreeGrafter"/>
</dbReference>
<dbReference type="InterPro" id="IPR001878">
    <property type="entry name" value="Znf_CCHC"/>
</dbReference>
<dbReference type="SUPFAM" id="SSF57756">
    <property type="entry name" value="Retrovirus zinc finger-like domains"/>
    <property type="match status" value="1"/>
</dbReference>
<dbReference type="GO" id="GO:0031499">
    <property type="term" value="C:TRAMP complex"/>
    <property type="evidence" value="ECO:0007669"/>
    <property type="project" value="TreeGrafter"/>
</dbReference>
<keyword evidence="4 7" id="KW-0863">Zinc-finger</keyword>
<accession>A0A6H0XIW0</accession>
<name>A0A6H0XIW0_9PEZI</name>
<evidence type="ECO:0000259" key="9">
    <source>
        <dbReference type="PROSITE" id="PS50158"/>
    </source>
</evidence>
<dbReference type="GO" id="GO:0071038">
    <property type="term" value="P:TRAMP-dependent tRNA surveillance pathway"/>
    <property type="evidence" value="ECO:0007669"/>
    <property type="project" value="TreeGrafter"/>
</dbReference>
<evidence type="ECO:0000256" key="5">
    <source>
        <dbReference type="ARBA" id="ARBA00022833"/>
    </source>
</evidence>
<dbReference type="GO" id="GO:0071031">
    <property type="term" value="P:nuclear mRNA surveillance of mRNA 3'-end processing"/>
    <property type="evidence" value="ECO:0007669"/>
    <property type="project" value="TreeGrafter"/>
</dbReference>
<dbReference type="SMART" id="SM00343">
    <property type="entry name" value="ZnF_C2HC"/>
    <property type="match status" value="5"/>
</dbReference>
<feature type="region of interest" description="Disordered" evidence="8">
    <location>
        <begin position="327"/>
        <end position="349"/>
    </location>
</feature>
<dbReference type="GO" id="GO:0071037">
    <property type="term" value="P:nuclear polyadenylation-dependent snRNA catabolic process"/>
    <property type="evidence" value="ECO:0007669"/>
    <property type="project" value="TreeGrafter"/>
</dbReference>
<keyword evidence="2" id="KW-0479">Metal-binding</keyword>
<feature type="compositionally biased region" description="Low complexity" evidence="8">
    <location>
        <begin position="47"/>
        <end position="56"/>
    </location>
</feature>
<reference evidence="10 11" key="1">
    <citation type="journal article" date="2016" name="Sci. Rep.">
        <title>Peltaster fructicola genome reveals evolution from an invasive phytopathogen to an ectophytic parasite.</title>
        <authorList>
            <person name="Xu C."/>
            <person name="Chen H."/>
            <person name="Gleason M.L."/>
            <person name="Xu J.R."/>
            <person name="Liu H."/>
            <person name="Zhang R."/>
            <person name="Sun G."/>
        </authorList>
    </citation>
    <scope>NUCLEOTIDE SEQUENCE [LARGE SCALE GENOMIC DNA]</scope>
    <source>
        <strain evidence="10 11">LNHT1506</strain>
    </source>
</reference>
<evidence type="ECO:0000256" key="8">
    <source>
        <dbReference type="SAM" id="MobiDB-lite"/>
    </source>
</evidence>
<proteinExistence type="predicted"/>
<feature type="region of interest" description="Disordered" evidence="8">
    <location>
        <begin position="46"/>
        <end position="66"/>
    </location>
</feature>
<evidence type="ECO:0000256" key="7">
    <source>
        <dbReference type="PROSITE-ProRule" id="PRU00047"/>
    </source>
</evidence>
<dbReference type="GO" id="GO:0003723">
    <property type="term" value="F:RNA binding"/>
    <property type="evidence" value="ECO:0007669"/>
    <property type="project" value="TreeGrafter"/>
</dbReference>
<organism evidence="10 11">
    <name type="scientific">Peltaster fructicola</name>
    <dbReference type="NCBI Taxonomy" id="286661"/>
    <lineage>
        <taxon>Eukaryota</taxon>
        <taxon>Fungi</taxon>
        <taxon>Dikarya</taxon>
        <taxon>Ascomycota</taxon>
        <taxon>Pezizomycotina</taxon>
        <taxon>Dothideomycetes</taxon>
        <taxon>Dothideomycetes incertae sedis</taxon>
        <taxon>Peltaster</taxon>
    </lineage>
</organism>
<dbReference type="Proteomes" id="UP000503462">
    <property type="component" value="Chromosome 1"/>
</dbReference>
<keyword evidence="3" id="KW-0677">Repeat</keyword>
<dbReference type="Pfam" id="PF00098">
    <property type="entry name" value="zf-CCHC"/>
    <property type="match status" value="3"/>
</dbReference>
<sequence>MADVANWNVSPQWEPVKESAGNFVPFGSSDDTPRVTDQFADMSLEPTDGQQEAATGGTAGDQAGGHDEPFCRLCRGTGHTIAGCDVNHLFKSYNVTSELDSDEAWDALVAADEERDLDMIKEATFSYAKAVPGTTLESLEEAFRREGFNTHLIAKEQPISLAHTLVNFQGARDQKFVVTFQFSAKPRRLRQDGGWPSSPEENIERLAEAGFVVDSLVPVCRNCGEAGHTSKGCPQEKVESRAMFQIQCSLCDGIGHRARDCTAPRKQPGKPRECRICGSTDHLASDCTEKPARACRNCDSTEHESKECDQPKDWSRVTCNNCVAEGDAGNGGYDQDNGPDEAAAGDGGW</sequence>
<feature type="domain" description="CCHC-type" evidence="9">
    <location>
        <begin position="220"/>
        <end position="235"/>
    </location>
</feature>
<dbReference type="PROSITE" id="PS50158">
    <property type="entry name" value="ZF_CCHC"/>
    <property type="match status" value="1"/>
</dbReference>
<keyword evidence="11" id="KW-1185">Reference proteome</keyword>
<dbReference type="PANTHER" id="PTHR46543:SF1">
    <property type="entry name" value="ZINC FINGER CCHC DOMAIN-CONTAINING PROTEIN 7"/>
    <property type="match status" value="1"/>
</dbReference>
<gene>
    <name evidence="10" type="ORF">AMS68_000180</name>
</gene>
<evidence type="ECO:0000256" key="6">
    <source>
        <dbReference type="ARBA" id="ARBA00023242"/>
    </source>
</evidence>
<dbReference type="InterPro" id="IPR036875">
    <property type="entry name" value="Znf_CCHC_sf"/>
</dbReference>
<dbReference type="OrthoDB" id="8026949at2759"/>
<protein>
    <recommendedName>
        <fullName evidence="9">CCHC-type domain-containing protein</fullName>
    </recommendedName>
</protein>
<dbReference type="GO" id="GO:0071039">
    <property type="term" value="P:nuclear polyadenylation-dependent CUT catabolic process"/>
    <property type="evidence" value="ECO:0007669"/>
    <property type="project" value="TreeGrafter"/>
</dbReference>
<evidence type="ECO:0000256" key="3">
    <source>
        <dbReference type="ARBA" id="ARBA00022737"/>
    </source>
</evidence>
<evidence type="ECO:0000256" key="1">
    <source>
        <dbReference type="ARBA" id="ARBA00004123"/>
    </source>
</evidence>
<dbReference type="Gene3D" id="4.10.60.10">
    <property type="entry name" value="Zinc finger, CCHC-type"/>
    <property type="match status" value="2"/>
</dbReference>
<dbReference type="GO" id="GO:0071036">
    <property type="term" value="P:nuclear polyadenylation-dependent snoRNA catabolic process"/>
    <property type="evidence" value="ECO:0007669"/>
    <property type="project" value="TreeGrafter"/>
</dbReference>
<evidence type="ECO:0000313" key="11">
    <source>
        <dbReference type="Proteomes" id="UP000503462"/>
    </source>
</evidence>
<keyword evidence="5" id="KW-0862">Zinc</keyword>
<comment type="subcellular location">
    <subcellularLocation>
        <location evidence="1">Nucleus</location>
    </subcellularLocation>
</comment>
<keyword evidence="6" id="KW-0539">Nucleus</keyword>
<evidence type="ECO:0000256" key="2">
    <source>
        <dbReference type="ARBA" id="ARBA00022723"/>
    </source>
</evidence>